<comment type="subcellular location">
    <subcellularLocation>
        <location evidence="1">Cytoplasm</location>
    </subcellularLocation>
</comment>
<evidence type="ECO:0000313" key="4">
    <source>
        <dbReference type="EMBL" id="CAE0257151.1"/>
    </source>
</evidence>
<reference evidence="4" key="1">
    <citation type="submission" date="2021-01" db="EMBL/GenBank/DDBJ databases">
        <authorList>
            <person name="Corre E."/>
            <person name="Pelletier E."/>
            <person name="Niang G."/>
            <person name="Scheremetjew M."/>
            <person name="Finn R."/>
            <person name="Kale V."/>
            <person name="Holt S."/>
            <person name="Cochrane G."/>
            <person name="Meng A."/>
            <person name="Brown T."/>
            <person name="Cohen L."/>
        </authorList>
    </citation>
    <scope>NUCLEOTIDE SEQUENCE</scope>
    <source>
        <strain evidence="4">NIES-2562</strain>
    </source>
</reference>
<dbReference type="GO" id="GO:0005737">
    <property type="term" value="C:cytoplasm"/>
    <property type="evidence" value="ECO:0007669"/>
    <property type="project" value="UniProtKB-SubCell"/>
</dbReference>
<dbReference type="PANTHER" id="PTHR12983">
    <property type="entry name" value="RING FINGER 10 FAMILY MEMBER"/>
    <property type="match status" value="1"/>
</dbReference>
<sequence>MKTHAMELIELKSQLERDGLRDELGAIDRVLSLIDRERADMMGVSIRELRESAMRKLVDQGVKMMKSALEWSTETLETCFAEEAATRTLEDQYCTDFPAVDSVRGKAGLVSQVRVQNGEAAVPIRRTSSTDIVEANEEENQSDFFYYYQDISGENRFLHPTVMKILAMNFGEYWRLPAQLDGVDILFEETFFVDNDLKAIFPVTSHLQTGTRVVFVDVKVKHMITRDTFKACEQLMEKRQKYIQREKVKAKKSVKNAQKRRTQRDREDSQRLSQAGASESTGDELRFDEEGMPALPSRPNILPSTSQDLASLSGPSFSTIVSHGFAAMGVAERGPPIPNAPPGGAWGRRGKEGPRSPSGRAVGQVSDDGLPPPEQLTLADFLTSSALVQKKKNRRRHGGK</sequence>
<keyword evidence="2" id="KW-0963">Cytoplasm</keyword>
<evidence type="ECO:0000256" key="1">
    <source>
        <dbReference type="ARBA" id="ARBA00004496"/>
    </source>
</evidence>
<evidence type="ECO:0000256" key="3">
    <source>
        <dbReference type="SAM" id="MobiDB-lite"/>
    </source>
</evidence>
<feature type="region of interest" description="Disordered" evidence="3">
    <location>
        <begin position="332"/>
        <end position="400"/>
    </location>
</feature>
<dbReference type="PANTHER" id="PTHR12983:SF9">
    <property type="entry name" value="E3 UBIQUITIN-PROTEIN LIGASE RNF10"/>
    <property type="match status" value="1"/>
</dbReference>
<accession>A0A7S3G7R9</accession>
<name>A0A7S3G7R9_9EUKA</name>
<gene>
    <name evidence="4" type="ORF">PBIL07802_LOCUS19409</name>
</gene>
<feature type="compositionally biased region" description="Basic residues" evidence="3">
    <location>
        <begin position="389"/>
        <end position="400"/>
    </location>
</feature>
<dbReference type="EMBL" id="HBIB01029899">
    <property type="protein sequence ID" value="CAE0257151.1"/>
    <property type="molecule type" value="Transcribed_RNA"/>
</dbReference>
<proteinExistence type="predicted"/>
<feature type="compositionally biased region" description="Polar residues" evidence="3">
    <location>
        <begin position="271"/>
        <end position="280"/>
    </location>
</feature>
<dbReference type="GO" id="GO:0045944">
    <property type="term" value="P:positive regulation of transcription by RNA polymerase II"/>
    <property type="evidence" value="ECO:0007669"/>
    <property type="project" value="TreeGrafter"/>
</dbReference>
<protein>
    <submittedName>
        <fullName evidence="4">Uncharacterized protein</fullName>
    </submittedName>
</protein>
<dbReference type="GO" id="GO:0000976">
    <property type="term" value="F:transcription cis-regulatory region binding"/>
    <property type="evidence" value="ECO:0007669"/>
    <property type="project" value="TreeGrafter"/>
</dbReference>
<feature type="region of interest" description="Disordered" evidence="3">
    <location>
        <begin position="246"/>
        <end position="309"/>
    </location>
</feature>
<dbReference type="AlphaFoldDB" id="A0A7S3G7R9"/>
<organism evidence="4">
    <name type="scientific">Palpitomonas bilix</name>
    <dbReference type="NCBI Taxonomy" id="652834"/>
    <lineage>
        <taxon>Eukaryota</taxon>
        <taxon>Eukaryota incertae sedis</taxon>
    </lineage>
</organism>
<dbReference type="InterPro" id="IPR039739">
    <property type="entry name" value="MAG2/RNF10"/>
</dbReference>
<evidence type="ECO:0000256" key="2">
    <source>
        <dbReference type="ARBA" id="ARBA00022490"/>
    </source>
</evidence>
<feature type="compositionally biased region" description="Basic residues" evidence="3">
    <location>
        <begin position="248"/>
        <end position="263"/>
    </location>
</feature>